<name>A0ABT4HB30_MYCIR</name>
<keyword evidence="2" id="KW-0812">Transmembrane</keyword>
<sequence>MTTLFFFTAEWIVSATWRGNYSYVQNLLGPLGVAFCGPLGNWPCSRLYPLFNVSLLATGFAVTVVAASFLVQRVTDRSHAILLMAAGIGMYFSGLFTNDVDPSINLTAILTFMSLGSVSVLFVAMGSNTKMTLERRGVAVTAGSVSILGFLAFVGGTNLFGPGGAQRTAVYGILVAVTALGTAQMRHRPSAGRHAAKGERAGAARRRTVDDRSGCGPAR</sequence>
<evidence type="ECO:0000313" key="4">
    <source>
        <dbReference type="Proteomes" id="UP001084650"/>
    </source>
</evidence>
<feature type="transmembrane region" description="Helical" evidence="2">
    <location>
        <begin position="103"/>
        <end position="125"/>
    </location>
</feature>
<evidence type="ECO:0000256" key="1">
    <source>
        <dbReference type="SAM" id="MobiDB-lite"/>
    </source>
</evidence>
<feature type="compositionally biased region" description="Basic and acidic residues" evidence="1">
    <location>
        <begin position="196"/>
        <end position="213"/>
    </location>
</feature>
<accession>A0ABT4HB30</accession>
<evidence type="ECO:0000313" key="3">
    <source>
        <dbReference type="EMBL" id="MCZ0727173.1"/>
    </source>
</evidence>
<protein>
    <recommendedName>
        <fullName evidence="5">DUF998 domain-containing protein</fullName>
    </recommendedName>
</protein>
<proteinExistence type="predicted"/>
<organism evidence="3 4">
    <name type="scientific">Mycolicibacterium iranicum</name>
    <name type="common">Mycobacterium iranicum</name>
    <dbReference type="NCBI Taxonomy" id="912594"/>
    <lineage>
        <taxon>Bacteria</taxon>
        <taxon>Bacillati</taxon>
        <taxon>Actinomycetota</taxon>
        <taxon>Actinomycetes</taxon>
        <taxon>Mycobacteriales</taxon>
        <taxon>Mycobacteriaceae</taxon>
        <taxon>Mycolicibacterium</taxon>
    </lineage>
</organism>
<feature type="transmembrane region" description="Helical" evidence="2">
    <location>
        <begin position="78"/>
        <end position="97"/>
    </location>
</feature>
<reference evidence="3" key="1">
    <citation type="submission" date="2022-12" db="EMBL/GenBank/DDBJ databases">
        <title>Whole genome sequence of Mycolicibacterium iranicum strain SBH312.</title>
        <authorList>
            <person name="Jani J."/>
            <person name="Arifin Mustapha Z."/>
            <person name="Ahmed K."/>
            <person name="Kai Ling C."/>
        </authorList>
    </citation>
    <scope>NUCLEOTIDE SEQUENCE</scope>
    <source>
        <strain evidence="3">SBH312</strain>
    </source>
</reference>
<evidence type="ECO:0000256" key="2">
    <source>
        <dbReference type="SAM" id="Phobius"/>
    </source>
</evidence>
<dbReference type="RefSeq" id="WP_268785314.1">
    <property type="nucleotide sequence ID" value="NZ_JAPQYE010000001.1"/>
</dbReference>
<gene>
    <name evidence="3" type="ORF">OY187_03870</name>
</gene>
<feature type="transmembrane region" description="Helical" evidence="2">
    <location>
        <begin position="47"/>
        <end position="71"/>
    </location>
</feature>
<keyword evidence="4" id="KW-1185">Reference proteome</keyword>
<evidence type="ECO:0008006" key="5">
    <source>
        <dbReference type="Google" id="ProtNLM"/>
    </source>
</evidence>
<keyword evidence="2" id="KW-1133">Transmembrane helix</keyword>
<feature type="compositionally biased region" description="Basic residues" evidence="1">
    <location>
        <begin position="186"/>
        <end position="195"/>
    </location>
</feature>
<dbReference type="EMBL" id="JAPQYE010000001">
    <property type="protein sequence ID" value="MCZ0727173.1"/>
    <property type="molecule type" value="Genomic_DNA"/>
</dbReference>
<dbReference type="Proteomes" id="UP001084650">
    <property type="component" value="Unassembled WGS sequence"/>
</dbReference>
<keyword evidence="2" id="KW-0472">Membrane</keyword>
<feature type="transmembrane region" description="Helical" evidence="2">
    <location>
        <begin position="168"/>
        <end position="185"/>
    </location>
</feature>
<feature type="transmembrane region" description="Helical" evidence="2">
    <location>
        <begin position="137"/>
        <end position="156"/>
    </location>
</feature>
<feature type="region of interest" description="Disordered" evidence="1">
    <location>
        <begin position="186"/>
        <end position="219"/>
    </location>
</feature>
<comment type="caution">
    <text evidence="3">The sequence shown here is derived from an EMBL/GenBank/DDBJ whole genome shotgun (WGS) entry which is preliminary data.</text>
</comment>